<accession>A0A3N0XMA8</accession>
<dbReference type="EMBL" id="RJVU01069130">
    <property type="protein sequence ID" value="ROI74354.1"/>
    <property type="molecule type" value="Genomic_DNA"/>
</dbReference>
<dbReference type="AlphaFoldDB" id="A0A3N0XMA8"/>
<dbReference type="Proteomes" id="UP000281406">
    <property type="component" value="Unassembled WGS sequence"/>
</dbReference>
<proteinExistence type="predicted"/>
<evidence type="ECO:0000313" key="2">
    <source>
        <dbReference type="Proteomes" id="UP000281406"/>
    </source>
</evidence>
<name>A0A3N0XMA8_ANAGA</name>
<reference evidence="1 2" key="1">
    <citation type="submission" date="2018-10" db="EMBL/GenBank/DDBJ databases">
        <title>Genome assembly for a Yunnan-Guizhou Plateau 3E fish, Anabarilius grahami (Regan), and its evolutionary and genetic applications.</title>
        <authorList>
            <person name="Jiang W."/>
        </authorList>
    </citation>
    <scope>NUCLEOTIDE SEQUENCE [LARGE SCALE GENOMIC DNA]</scope>
    <source>
        <strain evidence="1">AG-KIZ</strain>
        <tissue evidence="1">Muscle</tissue>
    </source>
</reference>
<gene>
    <name evidence="1" type="ORF">DPX16_21903</name>
</gene>
<sequence>MEQMFHKKAEAIKRLVEAAEEAHLNHEEDPDLQRSRCLMPPILVEITMQENDIQQRADYTHVISQTELHGNCMLSSEGLRACERRSGVGTIAVSVRSGAESSLKVYQLLVFKALQK</sequence>
<protein>
    <submittedName>
        <fullName evidence="1">Voltage-dependent calcium channel subunit alpha-2/delta-3</fullName>
    </submittedName>
</protein>
<organism evidence="1 2">
    <name type="scientific">Anabarilius grahami</name>
    <name type="common">Kanglang fish</name>
    <name type="synonym">Barilius grahami</name>
    <dbReference type="NCBI Taxonomy" id="495550"/>
    <lineage>
        <taxon>Eukaryota</taxon>
        <taxon>Metazoa</taxon>
        <taxon>Chordata</taxon>
        <taxon>Craniata</taxon>
        <taxon>Vertebrata</taxon>
        <taxon>Euteleostomi</taxon>
        <taxon>Actinopterygii</taxon>
        <taxon>Neopterygii</taxon>
        <taxon>Teleostei</taxon>
        <taxon>Ostariophysi</taxon>
        <taxon>Cypriniformes</taxon>
        <taxon>Xenocyprididae</taxon>
        <taxon>Xenocypridinae</taxon>
        <taxon>Xenocypridinae incertae sedis</taxon>
        <taxon>Anabarilius</taxon>
    </lineage>
</organism>
<evidence type="ECO:0000313" key="1">
    <source>
        <dbReference type="EMBL" id="ROI74354.1"/>
    </source>
</evidence>
<keyword evidence="2" id="KW-1185">Reference proteome</keyword>
<comment type="caution">
    <text evidence="1">The sequence shown here is derived from an EMBL/GenBank/DDBJ whole genome shotgun (WGS) entry which is preliminary data.</text>
</comment>